<feature type="region of interest" description="Disordered" evidence="1">
    <location>
        <begin position="1"/>
        <end position="20"/>
    </location>
</feature>
<comment type="caution">
    <text evidence="2">The sequence shown here is derived from an EMBL/GenBank/DDBJ whole genome shotgun (WGS) entry which is preliminary data.</text>
</comment>
<dbReference type="EMBL" id="BGZK01000751">
    <property type="protein sequence ID" value="GBP59057.1"/>
    <property type="molecule type" value="Genomic_DNA"/>
</dbReference>
<evidence type="ECO:0000313" key="3">
    <source>
        <dbReference type="Proteomes" id="UP000299102"/>
    </source>
</evidence>
<organism evidence="2 3">
    <name type="scientific">Eumeta variegata</name>
    <name type="common">Bagworm moth</name>
    <name type="synonym">Eumeta japonica</name>
    <dbReference type="NCBI Taxonomy" id="151549"/>
    <lineage>
        <taxon>Eukaryota</taxon>
        <taxon>Metazoa</taxon>
        <taxon>Ecdysozoa</taxon>
        <taxon>Arthropoda</taxon>
        <taxon>Hexapoda</taxon>
        <taxon>Insecta</taxon>
        <taxon>Pterygota</taxon>
        <taxon>Neoptera</taxon>
        <taxon>Endopterygota</taxon>
        <taxon>Lepidoptera</taxon>
        <taxon>Glossata</taxon>
        <taxon>Ditrysia</taxon>
        <taxon>Tineoidea</taxon>
        <taxon>Psychidae</taxon>
        <taxon>Oiketicinae</taxon>
        <taxon>Eumeta</taxon>
    </lineage>
</organism>
<evidence type="ECO:0000256" key="1">
    <source>
        <dbReference type="SAM" id="MobiDB-lite"/>
    </source>
</evidence>
<protein>
    <submittedName>
        <fullName evidence="2">Uncharacterized protein</fullName>
    </submittedName>
</protein>
<sequence length="86" mass="9521">MSRMSPFGCRRNTKSDGRKEHTVIMRLSEPRSPCGRRLARVNIFVIISLSPRKLFRDDFGITGLVIGVEGVARKKSAPPPTVGRGV</sequence>
<dbReference type="Proteomes" id="UP000299102">
    <property type="component" value="Unassembled WGS sequence"/>
</dbReference>
<proteinExistence type="predicted"/>
<gene>
    <name evidence="2" type="ORF">EVAR_39141_1</name>
</gene>
<name>A0A4C1X9Z9_EUMVA</name>
<keyword evidence="3" id="KW-1185">Reference proteome</keyword>
<reference evidence="2 3" key="1">
    <citation type="journal article" date="2019" name="Commun. Biol.">
        <title>The bagworm genome reveals a unique fibroin gene that provides high tensile strength.</title>
        <authorList>
            <person name="Kono N."/>
            <person name="Nakamura H."/>
            <person name="Ohtoshi R."/>
            <person name="Tomita M."/>
            <person name="Numata K."/>
            <person name="Arakawa K."/>
        </authorList>
    </citation>
    <scope>NUCLEOTIDE SEQUENCE [LARGE SCALE GENOMIC DNA]</scope>
</reference>
<evidence type="ECO:0000313" key="2">
    <source>
        <dbReference type="EMBL" id="GBP59057.1"/>
    </source>
</evidence>
<accession>A0A4C1X9Z9</accession>
<dbReference type="AlphaFoldDB" id="A0A4C1X9Z9"/>